<evidence type="ECO:0008006" key="4">
    <source>
        <dbReference type="Google" id="ProtNLM"/>
    </source>
</evidence>
<name>A0ABP8ZYE6_9FLAO</name>
<accession>A0ABP8ZYE6</accession>
<keyword evidence="1" id="KW-0732">Signal</keyword>
<feature type="chain" id="PRO_5047163584" description="DUF3157 family protein" evidence="1">
    <location>
        <begin position="19"/>
        <end position="121"/>
    </location>
</feature>
<evidence type="ECO:0000256" key="1">
    <source>
        <dbReference type="SAM" id="SignalP"/>
    </source>
</evidence>
<comment type="caution">
    <text evidence="2">The sequence shown here is derived from an EMBL/GenBank/DDBJ whole genome shotgun (WGS) entry which is preliminary data.</text>
</comment>
<feature type="signal peptide" evidence="1">
    <location>
        <begin position="1"/>
        <end position="18"/>
    </location>
</feature>
<reference evidence="3" key="1">
    <citation type="journal article" date="2019" name="Int. J. Syst. Evol. Microbiol.">
        <title>The Global Catalogue of Microorganisms (GCM) 10K type strain sequencing project: providing services to taxonomists for standard genome sequencing and annotation.</title>
        <authorList>
            <consortium name="The Broad Institute Genomics Platform"/>
            <consortium name="The Broad Institute Genome Sequencing Center for Infectious Disease"/>
            <person name="Wu L."/>
            <person name="Ma J."/>
        </authorList>
    </citation>
    <scope>NUCLEOTIDE SEQUENCE [LARGE SCALE GENOMIC DNA]</scope>
    <source>
        <strain evidence="3">JCM 18198</strain>
    </source>
</reference>
<dbReference type="InterPro" id="IPR021501">
    <property type="entry name" value="DUF3157"/>
</dbReference>
<dbReference type="RefSeq" id="WP_264542037.1">
    <property type="nucleotide sequence ID" value="NZ_BAABIP010000015.1"/>
</dbReference>
<keyword evidence="3" id="KW-1185">Reference proteome</keyword>
<gene>
    <name evidence="2" type="ORF">GCM10023230_17260</name>
</gene>
<evidence type="ECO:0000313" key="2">
    <source>
        <dbReference type="EMBL" id="GAA4767968.1"/>
    </source>
</evidence>
<protein>
    <recommendedName>
        <fullName evidence="4">DUF3157 family protein</fullName>
    </recommendedName>
</protein>
<dbReference type="EMBL" id="BAABIP010000015">
    <property type="protein sequence ID" value="GAA4767968.1"/>
    <property type="molecule type" value="Genomic_DNA"/>
</dbReference>
<dbReference type="Proteomes" id="UP001500141">
    <property type="component" value="Unassembled WGS sequence"/>
</dbReference>
<organism evidence="2 3">
    <name type="scientific">Flavobacterium hankyongi</name>
    <dbReference type="NCBI Taxonomy" id="1176532"/>
    <lineage>
        <taxon>Bacteria</taxon>
        <taxon>Pseudomonadati</taxon>
        <taxon>Bacteroidota</taxon>
        <taxon>Flavobacteriia</taxon>
        <taxon>Flavobacteriales</taxon>
        <taxon>Flavobacteriaceae</taxon>
        <taxon>Flavobacterium</taxon>
    </lineage>
</organism>
<proteinExistence type="predicted"/>
<sequence length="121" mass="13601">MKNLFTLLILFITTAIYSQTQTATTENGKKVILKSDKTWEYVDVKSNLPECNLEKDASKANERLRKHAAVENDCTVKDVKFINLTESLGNGMYSLCIKGKIMKYKKVGTVFMKADANPMGN</sequence>
<dbReference type="Pfam" id="PF11355">
    <property type="entry name" value="DUF3157"/>
    <property type="match status" value="1"/>
</dbReference>
<evidence type="ECO:0000313" key="3">
    <source>
        <dbReference type="Proteomes" id="UP001500141"/>
    </source>
</evidence>